<comment type="caution">
    <text evidence="2">The sequence shown here is derived from an EMBL/GenBank/DDBJ whole genome shotgun (WGS) entry which is preliminary data.</text>
</comment>
<organism evidence="2 3">
    <name type="scientific">Nepenthes gracilis</name>
    <name type="common">Slender pitcher plant</name>
    <dbReference type="NCBI Taxonomy" id="150966"/>
    <lineage>
        <taxon>Eukaryota</taxon>
        <taxon>Viridiplantae</taxon>
        <taxon>Streptophyta</taxon>
        <taxon>Embryophyta</taxon>
        <taxon>Tracheophyta</taxon>
        <taxon>Spermatophyta</taxon>
        <taxon>Magnoliopsida</taxon>
        <taxon>eudicotyledons</taxon>
        <taxon>Gunneridae</taxon>
        <taxon>Pentapetalae</taxon>
        <taxon>Caryophyllales</taxon>
        <taxon>Nepenthaceae</taxon>
        <taxon>Nepenthes</taxon>
    </lineage>
</organism>
<dbReference type="Proteomes" id="UP001279734">
    <property type="component" value="Unassembled WGS sequence"/>
</dbReference>
<accession>A0AAD3S5G6</accession>
<dbReference type="AlphaFoldDB" id="A0AAD3S5G6"/>
<sequence length="184" mass="19415">MGLMLLVIRWGGALEQWYGAVLMYGPNGCMGIVSCSCEGSHCTGCTGSADCKDVVYLGIEAGSVPGFELCCNLRIRCWQEQFMGAAYCSVNSSLIVLASCEAANVTRFICGQSCGWDMLGVVFLSLQVGHANVRGVDYHGGLLSTVAAGPGLMITGIPNSEILAGLNSSGCYPLRPYQLLSYLC</sequence>
<feature type="signal peptide" evidence="1">
    <location>
        <begin position="1"/>
        <end position="15"/>
    </location>
</feature>
<evidence type="ECO:0000313" key="3">
    <source>
        <dbReference type="Proteomes" id="UP001279734"/>
    </source>
</evidence>
<reference evidence="2" key="1">
    <citation type="submission" date="2023-05" db="EMBL/GenBank/DDBJ databases">
        <title>Nepenthes gracilis genome sequencing.</title>
        <authorList>
            <person name="Fukushima K."/>
        </authorList>
    </citation>
    <scope>NUCLEOTIDE SEQUENCE</scope>
    <source>
        <strain evidence="2">SING2019-196</strain>
    </source>
</reference>
<dbReference type="EMBL" id="BSYO01000005">
    <property type="protein sequence ID" value="GMH04763.1"/>
    <property type="molecule type" value="Genomic_DNA"/>
</dbReference>
<evidence type="ECO:0000313" key="2">
    <source>
        <dbReference type="EMBL" id="GMH04763.1"/>
    </source>
</evidence>
<evidence type="ECO:0000256" key="1">
    <source>
        <dbReference type="SAM" id="SignalP"/>
    </source>
</evidence>
<feature type="chain" id="PRO_5042078670" evidence="1">
    <location>
        <begin position="16"/>
        <end position="184"/>
    </location>
</feature>
<keyword evidence="1" id="KW-0732">Signal</keyword>
<protein>
    <submittedName>
        <fullName evidence="2">Uncharacterized protein</fullName>
    </submittedName>
</protein>
<proteinExistence type="predicted"/>
<name>A0AAD3S5G6_NEPGR</name>
<keyword evidence="3" id="KW-1185">Reference proteome</keyword>
<gene>
    <name evidence="2" type="ORF">Nepgr_006603</name>
</gene>